<dbReference type="GO" id="GO:0030170">
    <property type="term" value="F:pyridoxal phosphate binding"/>
    <property type="evidence" value="ECO:0007669"/>
    <property type="project" value="UniProtKB-UniRule"/>
</dbReference>
<dbReference type="AlphaFoldDB" id="A0A6J4SE49"/>
<protein>
    <recommendedName>
        <fullName evidence="5 6">Diaminopimelate decarboxylase</fullName>
        <shortName evidence="5">DAP decarboxylase</shortName>
        <shortName evidence="5">DAPDC</shortName>
        <ecNumber evidence="5 6">4.1.1.20</ecNumber>
    </recommendedName>
</protein>
<feature type="active site" description="Proton donor" evidence="7">
    <location>
        <position position="332"/>
    </location>
</feature>
<dbReference type="GO" id="GO:0008836">
    <property type="term" value="F:diaminopimelate decarboxylase activity"/>
    <property type="evidence" value="ECO:0007669"/>
    <property type="project" value="UniProtKB-UniRule"/>
</dbReference>
<evidence type="ECO:0000256" key="4">
    <source>
        <dbReference type="ARBA" id="ARBA00023239"/>
    </source>
</evidence>
<dbReference type="SUPFAM" id="SSF50621">
    <property type="entry name" value="Alanine racemase C-terminal domain-like"/>
    <property type="match status" value="1"/>
</dbReference>
<dbReference type="CDD" id="cd06828">
    <property type="entry name" value="PLPDE_III_DapDC"/>
    <property type="match status" value="1"/>
</dbReference>
<proteinExistence type="inferred from homology"/>
<reference evidence="10" key="1">
    <citation type="submission" date="2020-02" db="EMBL/GenBank/DDBJ databases">
        <authorList>
            <person name="Meier V. D."/>
        </authorList>
    </citation>
    <scope>NUCLEOTIDE SEQUENCE</scope>
    <source>
        <strain evidence="10">AVDCRST_MAG96</strain>
    </source>
</reference>
<dbReference type="PROSITE" id="PS00878">
    <property type="entry name" value="ODR_DC_2_1"/>
    <property type="match status" value="1"/>
</dbReference>
<comment type="function">
    <text evidence="5">Specifically catalyzes the decarboxylation of meso-diaminopimelate (meso-DAP) to L-lysine.</text>
</comment>
<evidence type="ECO:0000313" key="10">
    <source>
        <dbReference type="EMBL" id="CAA9495910.1"/>
    </source>
</evidence>
<evidence type="ECO:0000256" key="2">
    <source>
        <dbReference type="ARBA" id="ARBA00022793"/>
    </source>
</evidence>
<dbReference type="InterPro" id="IPR022653">
    <property type="entry name" value="De-COase2_pyr-phos_BS"/>
</dbReference>
<feature type="binding site" evidence="5">
    <location>
        <position position="333"/>
    </location>
    <ligand>
        <name>substrate</name>
    </ligand>
</feature>
<dbReference type="EC" id="4.1.1.20" evidence="5 6"/>
<keyword evidence="5" id="KW-0028">Amino-acid biosynthesis</keyword>
<evidence type="ECO:0000256" key="3">
    <source>
        <dbReference type="ARBA" id="ARBA00022898"/>
    </source>
</evidence>
<evidence type="ECO:0000256" key="5">
    <source>
        <dbReference type="HAMAP-Rule" id="MF_02120"/>
    </source>
</evidence>
<evidence type="ECO:0000256" key="8">
    <source>
        <dbReference type="RuleBase" id="RU003738"/>
    </source>
</evidence>
<feature type="modified residue" description="N6-(pyridoxal phosphate)lysine" evidence="5 7">
    <location>
        <position position="52"/>
    </location>
</feature>
<comment type="caution">
    <text evidence="5">Lacks conserved residue(s) required for the propagation of feature annotation.</text>
</comment>
<accession>A0A6J4SE49</accession>
<evidence type="ECO:0000256" key="7">
    <source>
        <dbReference type="PIRSR" id="PIRSR600183-50"/>
    </source>
</evidence>
<feature type="binding site" evidence="5">
    <location>
        <position position="360"/>
    </location>
    <ligand>
        <name>pyridoxal 5'-phosphate</name>
        <dbReference type="ChEBI" id="CHEBI:597326"/>
    </ligand>
</feature>
<dbReference type="Gene3D" id="2.40.37.10">
    <property type="entry name" value="Lyase, Ornithine Decarboxylase, Chain A, domain 1"/>
    <property type="match status" value="1"/>
</dbReference>
<dbReference type="InterPro" id="IPR029066">
    <property type="entry name" value="PLP-binding_barrel"/>
</dbReference>
<keyword evidence="4 5" id="KW-0456">Lyase</keyword>
<comment type="catalytic activity">
    <reaction evidence="5 8">
        <text>meso-2,6-diaminopimelate + H(+) = L-lysine + CO2</text>
        <dbReference type="Rhea" id="RHEA:15101"/>
        <dbReference type="ChEBI" id="CHEBI:15378"/>
        <dbReference type="ChEBI" id="CHEBI:16526"/>
        <dbReference type="ChEBI" id="CHEBI:32551"/>
        <dbReference type="ChEBI" id="CHEBI:57791"/>
        <dbReference type="EC" id="4.1.1.20"/>
    </reaction>
</comment>
<dbReference type="PANTHER" id="PTHR43727">
    <property type="entry name" value="DIAMINOPIMELATE DECARBOXYLASE"/>
    <property type="match status" value="1"/>
</dbReference>
<dbReference type="EMBL" id="CADCVN010000662">
    <property type="protein sequence ID" value="CAA9495910.1"/>
    <property type="molecule type" value="Genomic_DNA"/>
</dbReference>
<comment type="subunit">
    <text evidence="5">Homodimer.</text>
</comment>
<dbReference type="PANTHER" id="PTHR43727:SF2">
    <property type="entry name" value="GROUP IV DECARBOXYLASE"/>
    <property type="match status" value="1"/>
</dbReference>
<feature type="binding site" evidence="5">
    <location>
        <position position="222"/>
    </location>
    <ligand>
        <name>pyridoxal 5'-phosphate</name>
        <dbReference type="ChEBI" id="CHEBI:597326"/>
    </ligand>
</feature>
<evidence type="ECO:0000259" key="9">
    <source>
        <dbReference type="Pfam" id="PF02784"/>
    </source>
</evidence>
<gene>
    <name evidence="5" type="primary">lysA</name>
    <name evidence="10" type="ORF">AVDCRST_MAG96-1731</name>
</gene>
<dbReference type="PRINTS" id="PR01179">
    <property type="entry name" value="ODADCRBXLASE"/>
</dbReference>
<dbReference type="PRINTS" id="PR01181">
    <property type="entry name" value="DAPDCRBXLASE"/>
</dbReference>
<dbReference type="FunFam" id="3.20.20.10:FF:000003">
    <property type="entry name" value="Diaminopimelate decarboxylase"/>
    <property type="match status" value="1"/>
</dbReference>
<evidence type="ECO:0000256" key="6">
    <source>
        <dbReference type="NCBIfam" id="TIGR01048"/>
    </source>
</evidence>
<dbReference type="InterPro" id="IPR000183">
    <property type="entry name" value="Orn/DAP/Arg_de-COase"/>
</dbReference>
<dbReference type="Gene3D" id="3.20.20.10">
    <property type="entry name" value="Alanine racemase"/>
    <property type="match status" value="1"/>
</dbReference>
<feature type="binding site" evidence="5">
    <location>
        <position position="360"/>
    </location>
    <ligand>
        <name>substrate</name>
    </ligand>
</feature>
<dbReference type="SUPFAM" id="SSF51419">
    <property type="entry name" value="PLP-binding barrel"/>
    <property type="match status" value="1"/>
</dbReference>
<dbReference type="HAMAP" id="MF_02120">
    <property type="entry name" value="LysA"/>
    <property type="match status" value="1"/>
</dbReference>
<dbReference type="InterPro" id="IPR002986">
    <property type="entry name" value="DAP_deCOOHase_LysA"/>
</dbReference>
<keyword evidence="2 5" id="KW-0210">Decarboxylase</keyword>
<dbReference type="InterPro" id="IPR022644">
    <property type="entry name" value="De-COase2_N"/>
</dbReference>
<feature type="domain" description="Orn/DAP/Arg decarboxylase 2 N-terminal" evidence="9">
    <location>
        <begin position="27"/>
        <end position="270"/>
    </location>
</feature>
<organism evidence="10">
    <name type="scientific">uncultured Segetibacter sp</name>
    <dbReference type="NCBI Taxonomy" id="481133"/>
    <lineage>
        <taxon>Bacteria</taxon>
        <taxon>Pseudomonadati</taxon>
        <taxon>Bacteroidota</taxon>
        <taxon>Chitinophagia</taxon>
        <taxon>Chitinophagales</taxon>
        <taxon>Chitinophagaceae</taxon>
        <taxon>Segetibacter</taxon>
        <taxon>environmental samples</taxon>
    </lineage>
</organism>
<comment type="pathway">
    <text evidence="5 8">Amino-acid biosynthesis; L-lysine biosynthesis via DAP pathway; L-lysine from DL-2,6-diaminopimelate: step 1/1.</text>
</comment>
<sequence length="404" mass="45535">MSQQLSPTQLINIANEFGTPVYVYHAEKIAEQYQKLKNAFKKSDSKFFYACKSLTNINILKWMKQIGASLDCVSINEVKLGLKAGFDPADILFTPNCVDFEEIEEGKKLGVIINIDNISILEQFGNRYGSSYAVCIRVNPHIMAGGNYKISTGHVDSKFGISIHQVRHIERIVKSTNLNVTGLHMHTGSEIKDVNVFLQGLEVMFEIARHFDNLAFIDLGSGFKVSYQEGDTETDVEQLGEKVAEAFETFEKETGKNIQIWFEPGKYLVSEAGYFVVKANVIKQTTATVFAGVNSGFNHLIRPMFYDSFHLIVNISNPRGPERIYTVVGNICETDTFAWDRKLNEVREGDLLVFFNAGAYGFEMSSNFNSRLKPAEVLVKDGEAKLIRSRDVFEDLLRNQIEVL</sequence>
<keyword evidence="5 8" id="KW-0457">Lysine biosynthesis</keyword>
<evidence type="ECO:0000256" key="1">
    <source>
        <dbReference type="ARBA" id="ARBA00001933"/>
    </source>
</evidence>
<dbReference type="Pfam" id="PF02784">
    <property type="entry name" value="Orn_Arg_deC_N"/>
    <property type="match status" value="1"/>
</dbReference>
<dbReference type="UniPathway" id="UPA00034">
    <property type="reaction ID" value="UER00027"/>
</dbReference>
<comment type="cofactor">
    <cofactor evidence="1 5 7 8">
        <name>pyridoxal 5'-phosphate</name>
        <dbReference type="ChEBI" id="CHEBI:597326"/>
    </cofactor>
</comment>
<name>A0A6J4SE49_9BACT</name>
<dbReference type="GO" id="GO:0009089">
    <property type="term" value="P:lysine biosynthetic process via diaminopimelate"/>
    <property type="evidence" value="ECO:0007669"/>
    <property type="project" value="UniProtKB-UniRule"/>
</dbReference>
<dbReference type="InterPro" id="IPR009006">
    <property type="entry name" value="Ala_racemase/Decarboxylase_C"/>
</dbReference>
<dbReference type="NCBIfam" id="TIGR01048">
    <property type="entry name" value="lysA"/>
    <property type="match status" value="1"/>
</dbReference>
<feature type="binding site" evidence="5">
    <location>
        <position position="306"/>
    </location>
    <ligand>
        <name>substrate</name>
    </ligand>
</feature>
<feature type="binding site" evidence="5">
    <location>
        <position position="302"/>
    </location>
    <ligand>
        <name>substrate</name>
    </ligand>
</feature>
<comment type="similarity">
    <text evidence="5">Belongs to the Orn/Lys/Arg decarboxylase class-II family. LysA subfamily.</text>
</comment>
<keyword evidence="3 5" id="KW-0663">Pyridoxal phosphate</keyword>